<proteinExistence type="predicted"/>
<protein>
    <submittedName>
        <fullName evidence="1">Uncharacterized protein</fullName>
    </submittedName>
</protein>
<evidence type="ECO:0000313" key="2">
    <source>
        <dbReference type="Proteomes" id="UP000828390"/>
    </source>
</evidence>
<evidence type="ECO:0000313" key="1">
    <source>
        <dbReference type="EMBL" id="KAH3877233.1"/>
    </source>
</evidence>
<dbReference type="Proteomes" id="UP000828390">
    <property type="component" value="Unassembled WGS sequence"/>
</dbReference>
<reference evidence="1" key="2">
    <citation type="submission" date="2020-11" db="EMBL/GenBank/DDBJ databases">
        <authorList>
            <person name="McCartney M.A."/>
            <person name="Auch B."/>
            <person name="Kono T."/>
            <person name="Mallez S."/>
            <person name="Becker A."/>
            <person name="Gohl D.M."/>
            <person name="Silverstein K.A.T."/>
            <person name="Koren S."/>
            <person name="Bechman K.B."/>
            <person name="Herman A."/>
            <person name="Abrahante J.E."/>
            <person name="Garbe J."/>
        </authorList>
    </citation>
    <scope>NUCLEOTIDE SEQUENCE</scope>
    <source>
        <strain evidence="1">Duluth1</strain>
        <tissue evidence="1">Whole animal</tissue>
    </source>
</reference>
<organism evidence="1 2">
    <name type="scientific">Dreissena polymorpha</name>
    <name type="common">Zebra mussel</name>
    <name type="synonym">Mytilus polymorpha</name>
    <dbReference type="NCBI Taxonomy" id="45954"/>
    <lineage>
        <taxon>Eukaryota</taxon>
        <taxon>Metazoa</taxon>
        <taxon>Spiralia</taxon>
        <taxon>Lophotrochozoa</taxon>
        <taxon>Mollusca</taxon>
        <taxon>Bivalvia</taxon>
        <taxon>Autobranchia</taxon>
        <taxon>Heteroconchia</taxon>
        <taxon>Euheterodonta</taxon>
        <taxon>Imparidentia</taxon>
        <taxon>Neoheterodontei</taxon>
        <taxon>Myida</taxon>
        <taxon>Dreissenoidea</taxon>
        <taxon>Dreissenidae</taxon>
        <taxon>Dreissena</taxon>
    </lineage>
</organism>
<gene>
    <name evidence="1" type="ORF">DPMN_001095</name>
</gene>
<sequence length="88" mass="9503">MATVSHEAYLTEESEIADVSRLGMIMTNRDTSAISDSSYERINLQAELSFLALAYKEPAMLVPVKSLREGPTPLHGVILAGPAPGEKD</sequence>
<keyword evidence="2" id="KW-1185">Reference proteome</keyword>
<name>A0A9D4MHX3_DREPO</name>
<accession>A0A9D4MHX3</accession>
<dbReference type="AlphaFoldDB" id="A0A9D4MHX3"/>
<reference evidence="1" key="1">
    <citation type="journal article" date="2019" name="bioRxiv">
        <title>The Genome of the Zebra Mussel, Dreissena polymorpha: A Resource for Invasive Species Research.</title>
        <authorList>
            <person name="McCartney M.A."/>
            <person name="Auch B."/>
            <person name="Kono T."/>
            <person name="Mallez S."/>
            <person name="Zhang Y."/>
            <person name="Obille A."/>
            <person name="Becker A."/>
            <person name="Abrahante J.E."/>
            <person name="Garbe J."/>
            <person name="Badalamenti J.P."/>
            <person name="Herman A."/>
            <person name="Mangelson H."/>
            <person name="Liachko I."/>
            <person name="Sullivan S."/>
            <person name="Sone E.D."/>
            <person name="Koren S."/>
            <person name="Silverstein K.A.T."/>
            <person name="Beckman K.B."/>
            <person name="Gohl D.M."/>
        </authorList>
    </citation>
    <scope>NUCLEOTIDE SEQUENCE</scope>
    <source>
        <strain evidence="1">Duluth1</strain>
        <tissue evidence="1">Whole animal</tissue>
    </source>
</reference>
<dbReference type="EMBL" id="JAIWYP010000001">
    <property type="protein sequence ID" value="KAH3877233.1"/>
    <property type="molecule type" value="Genomic_DNA"/>
</dbReference>
<comment type="caution">
    <text evidence="1">The sequence shown here is derived from an EMBL/GenBank/DDBJ whole genome shotgun (WGS) entry which is preliminary data.</text>
</comment>